<feature type="chain" id="PRO_5020855692" evidence="1">
    <location>
        <begin position="26"/>
        <end position="186"/>
    </location>
</feature>
<dbReference type="AlphaFoldDB" id="A0A4R8QYB2"/>
<reference evidence="2 3" key="1">
    <citation type="submission" date="2018-12" db="EMBL/GenBank/DDBJ databases">
        <title>Genome sequence and assembly of Colletotrichum trifolii.</title>
        <authorList>
            <person name="Gan P."/>
            <person name="Shirasu K."/>
        </authorList>
    </citation>
    <scope>NUCLEOTIDE SEQUENCE [LARGE SCALE GENOMIC DNA]</scope>
    <source>
        <strain evidence="2 3">543-2</strain>
    </source>
</reference>
<evidence type="ECO:0000313" key="2">
    <source>
        <dbReference type="EMBL" id="TDZ47640.1"/>
    </source>
</evidence>
<protein>
    <submittedName>
        <fullName evidence="2">Uncharacterized protein</fullName>
    </submittedName>
</protein>
<proteinExistence type="predicted"/>
<feature type="signal peptide" evidence="1">
    <location>
        <begin position="1"/>
        <end position="25"/>
    </location>
</feature>
<accession>A0A4R8QYB2</accession>
<evidence type="ECO:0000256" key="1">
    <source>
        <dbReference type="SAM" id="SignalP"/>
    </source>
</evidence>
<keyword evidence="1" id="KW-0732">Signal</keyword>
<dbReference type="EMBL" id="RYZW01000103">
    <property type="protein sequence ID" value="TDZ47640.1"/>
    <property type="molecule type" value="Genomic_DNA"/>
</dbReference>
<gene>
    <name evidence="2" type="ORF">CTRI78_v008483</name>
</gene>
<sequence length="186" mass="19626">MKSFIGFLLTGIMALLFLLSTAADATTHVQHHNSTIVAAEGVIQPRVAQRPGTRFACVDYICAAQKSVRTTIGGQCGVVCQTNCNLMVKTAGRAQIANCALDGKDLVTAQGSFVLGSTVDPACSCKYCYCKCPYDIDNITKVSLPGCAAKILCRIVSAYTPGWTVTVSYAGTPFPCRLPPGPPQAK</sequence>
<evidence type="ECO:0000313" key="3">
    <source>
        <dbReference type="Proteomes" id="UP000295703"/>
    </source>
</evidence>
<name>A0A4R8QYB2_COLTR</name>
<dbReference type="Proteomes" id="UP000295703">
    <property type="component" value="Unassembled WGS sequence"/>
</dbReference>
<organism evidence="2 3">
    <name type="scientific">Colletotrichum trifolii</name>
    <dbReference type="NCBI Taxonomy" id="5466"/>
    <lineage>
        <taxon>Eukaryota</taxon>
        <taxon>Fungi</taxon>
        <taxon>Dikarya</taxon>
        <taxon>Ascomycota</taxon>
        <taxon>Pezizomycotina</taxon>
        <taxon>Sordariomycetes</taxon>
        <taxon>Hypocreomycetidae</taxon>
        <taxon>Glomerellales</taxon>
        <taxon>Glomerellaceae</taxon>
        <taxon>Colletotrichum</taxon>
        <taxon>Colletotrichum orbiculare species complex</taxon>
    </lineage>
</organism>
<keyword evidence="3" id="KW-1185">Reference proteome</keyword>
<comment type="caution">
    <text evidence="2">The sequence shown here is derived from an EMBL/GenBank/DDBJ whole genome shotgun (WGS) entry which is preliminary data.</text>
</comment>